<dbReference type="AlphaFoldDB" id="A0A939PDR9"/>
<dbReference type="GO" id="GO:0016740">
    <property type="term" value="F:transferase activity"/>
    <property type="evidence" value="ECO:0007669"/>
    <property type="project" value="InterPro"/>
</dbReference>
<evidence type="ECO:0000313" key="3">
    <source>
        <dbReference type="EMBL" id="MBO2448218.1"/>
    </source>
</evidence>
<dbReference type="InterPro" id="IPR005490">
    <property type="entry name" value="LD_TPept_cat_dom"/>
</dbReference>
<evidence type="ECO:0000259" key="2">
    <source>
        <dbReference type="Pfam" id="PF03734"/>
    </source>
</evidence>
<name>A0A939PDR9_9ACTN</name>
<reference evidence="3" key="1">
    <citation type="submission" date="2021-03" db="EMBL/GenBank/DDBJ databases">
        <authorList>
            <person name="Kanchanasin P."/>
            <person name="Saeng-In P."/>
            <person name="Phongsopitanun W."/>
            <person name="Yuki M."/>
            <person name="Kudo T."/>
            <person name="Ohkuma M."/>
            <person name="Tanasupawat S."/>
        </authorList>
    </citation>
    <scope>NUCLEOTIDE SEQUENCE</scope>
    <source>
        <strain evidence="3">GKU 128</strain>
    </source>
</reference>
<sequence>MFRGLIVCAGVVTAATALQLPSATASTTSAAADDAATNSVNGAATASAATSSAGAAAVSAAVASAASAPCRALAQGRTRYRVGAAKHVLFAVADRYGATQVSITECAKKGRSWQRVLVSKGWTARNGFAKPGAKREGDGTAPTGAYTLTEAFGERNPGTKLPYRTLRKTGDCWGSTIGSPLYNRYYAGKCGSADEDLSATMASGPYKEAVVINYNRPPDSRIVQGNGSAIFLHISMNRPTAGCISLPRPALETAMRSFRPYDRIVMGTSQAVFR</sequence>
<evidence type="ECO:0000313" key="4">
    <source>
        <dbReference type="Proteomes" id="UP000669179"/>
    </source>
</evidence>
<comment type="caution">
    <text evidence="3">The sequence shown here is derived from an EMBL/GenBank/DDBJ whole genome shotgun (WGS) entry which is preliminary data.</text>
</comment>
<dbReference type="PANTHER" id="PTHR38589:SF1">
    <property type="entry name" value="BLR0621 PROTEIN"/>
    <property type="match status" value="1"/>
</dbReference>
<dbReference type="RefSeq" id="WP_208255865.1">
    <property type="nucleotide sequence ID" value="NZ_JAGEOJ010000005.1"/>
</dbReference>
<keyword evidence="4" id="KW-1185">Reference proteome</keyword>
<dbReference type="PANTHER" id="PTHR38589">
    <property type="entry name" value="BLR0621 PROTEIN"/>
    <property type="match status" value="1"/>
</dbReference>
<gene>
    <name evidence="3" type="ORF">J4573_14030</name>
</gene>
<dbReference type="Proteomes" id="UP000669179">
    <property type="component" value="Unassembled WGS sequence"/>
</dbReference>
<feature type="chain" id="PRO_5036760502" description="L,D-TPase catalytic domain-containing protein" evidence="1">
    <location>
        <begin position="26"/>
        <end position="274"/>
    </location>
</feature>
<feature type="domain" description="L,D-TPase catalytic" evidence="2">
    <location>
        <begin position="119"/>
        <end position="252"/>
    </location>
</feature>
<proteinExistence type="predicted"/>
<evidence type="ECO:0000256" key="1">
    <source>
        <dbReference type="SAM" id="SignalP"/>
    </source>
</evidence>
<protein>
    <recommendedName>
        <fullName evidence="2">L,D-TPase catalytic domain-containing protein</fullName>
    </recommendedName>
</protein>
<accession>A0A939PDR9</accession>
<organism evidence="3 4">
    <name type="scientific">Actinomadura barringtoniae</name>
    <dbReference type="NCBI Taxonomy" id="1427535"/>
    <lineage>
        <taxon>Bacteria</taxon>
        <taxon>Bacillati</taxon>
        <taxon>Actinomycetota</taxon>
        <taxon>Actinomycetes</taxon>
        <taxon>Streptosporangiales</taxon>
        <taxon>Thermomonosporaceae</taxon>
        <taxon>Actinomadura</taxon>
    </lineage>
</organism>
<feature type="signal peptide" evidence="1">
    <location>
        <begin position="1"/>
        <end position="25"/>
    </location>
</feature>
<keyword evidence="1" id="KW-0732">Signal</keyword>
<dbReference type="Pfam" id="PF03734">
    <property type="entry name" value="YkuD"/>
    <property type="match status" value="1"/>
</dbReference>
<dbReference type="EMBL" id="JAGEOJ010000005">
    <property type="protein sequence ID" value="MBO2448218.1"/>
    <property type="molecule type" value="Genomic_DNA"/>
</dbReference>